<protein>
    <submittedName>
        <fullName evidence="2">Uncharacterized protein</fullName>
    </submittedName>
</protein>
<dbReference type="Pfam" id="PF06782">
    <property type="entry name" value="UPF0236"/>
    <property type="match status" value="1"/>
</dbReference>
<proteinExistence type="inferred from homology"/>
<feature type="non-terminal residue" evidence="2">
    <location>
        <position position="1"/>
    </location>
</feature>
<dbReference type="EMBL" id="LSQZ01000007">
    <property type="protein sequence ID" value="KXI14443.1"/>
    <property type="molecule type" value="Genomic_DNA"/>
</dbReference>
<accession>A0A135YYG8</accession>
<comment type="caution">
    <text evidence="2">The sequence shown here is derived from an EMBL/GenBank/DDBJ whole genome shotgun (WGS) entry which is preliminary data.</text>
</comment>
<evidence type="ECO:0000256" key="1">
    <source>
        <dbReference type="ARBA" id="ARBA00006539"/>
    </source>
</evidence>
<dbReference type="InterPro" id="IPR009620">
    <property type="entry name" value="UPF0236"/>
</dbReference>
<dbReference type="AlphaFoldDB" id="A0A135YYG8"/>
<sequence length="189" mass="21829">EKKLLKELHIYADEDHVHLQKPNKIKGRACQIVPLVTITEGTENVSKSRRRTINPYHIVDSSFDTSSLWKKVDEYIVGNYEVDEIKKIERLIESNCKDEAIMYMSELCSDIEDERVQNRCCNACNYIINNWEGIVNRYTLDIPGSCTEGQVSHVLSERFSRNPMGWSKEILGKLSVLRVHKKNGNKIDS</sequence>
<evidence type="ECO:0000313" key="2">
    <source>
        <dbReference type="EMBL" id="KXI14443.1"/>
    </source>
</evidence>
<gene>
    <name evidence="2" type="ORF">HMPREF3195_00201</name>
</gene>
<dbReference type="STRING" id="1261.HMPREF3195_00201"/>
<reference evidence="2 3" key="1">
    <citation type="submission" date="2016-02" db="EMBL/GenBank/DDBJ databases">
        <authorList>
            <person name="Wen L."/>
            <person name="He K."/>
            <person name="Yang H."/>
        </authorList>
    </citation>
    <scope>NUCLEOTIDE SEQUENCE [LARGE SCALE GENOMIC DNA]</scope>
    <source>
        <strain evidence="2 3">MJR8628A</strain>
    </source>
</reference>
<feature type="non-terminal residue" evidence="2">
    <location>
        <position position="189"/>
    </location>
</feature>
<dbReference type="PATRIC" id="fig|1261.5.peg.207"/>
<comment type="similarity">
    <text evidence="1">Belongs to the UPF0236 family.</text>
</comment>
<dbReference type="Proteomes" id="UP000070326">
    <property type="component" value="Unassembled WGS sequence"/>
</dbReference>
<organism evidence="2 3">
    <name type="scientific">Peptostreptococcus anaerobius</name>
    <dbReference type="NCBI Taxonomy" id="1261"/>
    <lineage>
        <taxon>Bacteria</taxon>
        <taxon>Bacillati</taxon>
        <taxon>Bacillota</taxon>
        <taxon>Clostridia</taxon>
        <taxon>Peptostreptococcales</taxon>
        <taxon>Peptostreptococcaceae</taxon>
        <taxon>Peptostreptococcus</taxon>
    </lineage>
</organism>
<evidence type="ECO:0000313" key="3">
    <source>
        <dbReference type="Proteomes" id="UP000070326"/>
    </source>
</evidence>
<dbReference type="RefSeq" id="WP_196490814.1">
    <property type="nucleotide sequence ID" value="NZ_KQ961786.1"/>
</dbReference>
<name>A0A135YYG8_9FIRM</name>